<evidence type="ECO:0000313" key="2">
    <source>
        <dbReference type="EMBL" id="MFD1710374.1"/>
    </source>
</evidence>
<evidence type="ECO:0000313" key="3">
    <source>
        <dbReference type="Proteomes" id="UP001597304"/>
    </source>
</evidence>
<reference evidence="3" key="1">
    <citation type="journal article" date="2019" name="Int. J. Syst. Evol. Microbiol.">
        <title>The Global Catalogue of Microorganisms (GCM) 10K type strain sequencing project: providing services to taxonomists for standard genome sequencing and annotation.</title>
        <authorList>
            <consortium name="The Broad Institute Genomics Platform"/>
            <consortium name="The Broad Institute Genome Sequencing Center for Infectious Disease"/>
            <person name="Wu L."/>
            <person name="Ma J."/>
        </authorList>
    </citation>
    <scope>NUCLEOTIDE SEQUENCE [LARGE SCALE GENOMIC DNA]</scope>
    <source>
        <strain evidence="3">LMG 29247</strain>
    </source>
</reference>
<comment type="caution">
    <text evidence="2">The sequence shown here is derived from an EMBL/GenBank/DDBJ whole genome shotgun (WGS) entry which is preliminary data.</text>
</comment>
<organism evidence="2 3">
    <name type="scientific">Ottowia flava</name>
    <dbReference type="NCBI Taxonomy" id="2675430"/>
    <lineage>
        <taxon>Bacteria</taxon>
        <taxon>Pseudomonadati</taxon>
        <taxon>Pseudomonadota</taxon>
        <taxon>Betaproteobacteria</taxon>
        <taxon>Burkholderiales</taxon>
        <taxon>Comamonadaceae</taxon>
        <taxon>Ottowia</taxon>
    </lineage>
</organism>
<gene>
    <name evidence="2" type="ORF">ACFSF0_07135</name>
</gene>
<dbReference type="PANTHER" id="PTHR42815">
    <property type="entry name" value="FAD-BINDING, PUTATIVE (AFU_ORTHOLOGUE AFUA_6G07600)-RELATED"/>
    <property type="match status" value="1"/>
</dbReference>
<dbReference type="InterPro" id="IPR012349">
    <property type="entry name" value="Split_barrel_FMN-bd"/>
</dbReference>
<dbReference type="NCBIfam" id="TIGR04025">
    <property type="entry name" value="PPOX_FMN_DR2398"/>
    <property type="match status" value="1"/>
</dbReference>
<dbReference type="InterPro" id="IPR011576">
    <property type="entry name" value="Pyridox_Oxase_N"/>
</dbReference>
<dbReference type="PANTHER" id="PTHR42815:SF2">
    <property type="entry name" value="FAD-BINDING, PUTATIVE (AFU_ORTHOLOGUE AFUA_6G07600)-RELATED"/>
    <property type="match status" value="1"/>
</dbReference>
<keyword evidence="3" id="KW-1185">Reference proteome</keyword>
<accession>A0ABW4KRE2</accession>
<dbReference type="Proteomes" id="UP001597304">
    <property type="component" value="Unassembled WGS sequence"/>
</dbReference>
<dbReference type="Pfam" id="PF01243">
    <property type="entry name" value="PNPOx_N"/>
    <property type="match status" value="1"/>
</dbReference>
<evidence type="ECO:0000259" key="1">
    <source>
        <dbReference type="Pfam" id="PF01243"/>
    </source>
</evidence>
<dbReference type="Gene3D" id="2.30.110.10">
    <property type="entry name" value="Electron Transport, Fmn-binding Protein, Chain A"/>
    <property type="match status" value="1"/>
</dbReference>
<dbReference type="EMBL" id="JBHUEJ010000015">
    <property type="protein sequence ID" value="MFD1710374.1"/>
    <property type="molecule type" value="Genomic_DNA"/>
</dbReference>
<feature type="domain" description="Pyridoxamine 5'-phosphate oxidase N-terminal" evidence="1">
    <location>
        <begin position="27"/>
        <end position="153"/>
    </location>
</feature>
<dbReference type="InterPro" id="IPR024029">
    <property type="entry name" value="Pyridox_Oxase_FMN-dep"/>
</dbReference>
<name>A0ABW4KRE2_9BURK</name>
<dbReference type="RefSeq" id="WP_147912116.1">
    <property type="nucleotide sequence ID" value="NZ_JBHUEJ010000015.1"/>
</dbReference>
<proteinExistence type="predicted"/>
<protein>
    <submittedName>
        <fullName evidence="2">MSMEG_1061 family FMN-dependent PPOX-type flavoprotein</fullName>
    </submittedName>
</protein>
<sequence length="216" mass="23481">MITSIADLRRLYPQASPRSRAKELDHLDETMRRFIAHAPLCVLASAGATAQDALVDASPRGGRPGFVQVADARTLLIPDATGNNRLDTLENLIADPRIGVLFLIPGVNEVLRVNGRAALRDEAAFARRFAQPEARKLPALVIEVAVQEAYLHCPKALMRSRLWEADERAAAGTFPSMNAMLKAQLGADIVTETDAQAWSRYAAQLADEGLTVAEKD</sequence>
<dbReference type="SUPFAM" id="SSF50475">
    <property type="entry name" value="FMN-binding split barrel"/>
    <property type="match status" value="1"/>
</dbReference>